<evidence type="ECO:0000313" key="3">
    <source>
        <dbReference type="EMBL" id="GKU97931.1"/>
    </source>
</evidence>
<gene>
    <name evidence="3" type="ORF">SLEP1_g11002</name>
</gene>
<reference evidence="3 4" key="1">
    <citation type="journal article" date="2021" name="Commun. Biol.">
        <title>The genome of Shorea leprosula (Dipterocarpaceae) highlights the ecological relevance of drought in aseasonal tropical rainforests.</title>
        <authorList>
            <person name="Ng K.K.S."/>
            <person name="Kobayashi M.J."/>
            <person name="Fawcett J.A."/>
            <person name="Hatakeyama M."/>
            <person name="Paape T."/>
            <person name="Ng C.H."/>
            <person name="Ang C.C."/>
            <person name="Tnah L.H."/>
            <person name="Lee C.T."/>
            <person name="Nishiyama T."/>
            <person name="Sese J."/>
            <person name="O'Brien M.J."/>
            <person name="Copetti D."/>
            <person name="Mohd Noor M.I."/>
            <person name="Ong R.C."/>
            <person name="Putra M."/>
            <person name="Sireger I.Z."/>
            <person name="Indrioko S."/>
            <person name="Kosugi Y."/>
            <person name="Izuno A."/>
            <person name="Isagi Y."/>
            <person name="Lee S.L."/>
            <person name="Shimizu K.K."/>
        </authorList>
    </citation>
    <scope>NUCLEOTIDE SEQUENCE [LARGE SCALE GENOMIC DNA]</scope>
    <source>
        <strain evidence="3">214</strain>
    </source>
</reference>
<keyword evidence="2" id="KW-0812">Transmembrane</keyword>
<evidence type="ECO:0000256" key="1">
    <source>
        <dbReference type="SAM" id="MobiDB-lite"/>
    </source>
</evidence>
<keyword evidence="2" id="KW-1133">Transmembrane helix</keyword>
<keyword evidence="4" id="KW-1185">Reference proteome</keyword>
<feature type="transmembrane region" description="Helical" evidence="2">
    <location>
        <begin position="21"/>
        <end position="44"/>
    </location>
</feature>
<sequence>MVDIHCRRRVTSVVRISPKVVLSHLQIFLLSEFNVSAITFWLLLEWQFCNIAWSTLRNTKNSGPRVYYDDDDVPVEILYSSEESEEDDWEKEGRRKRLRNAKVRGSAAKKQQSEKVRIRKGNNSDGCNDFGGVYSSRGATSCRV</sequence>
<dbReference type="Proteomes" id="UP001054252">
    <property type="component" value="Unassembled WGS sequence"/>
</dbReference>
<dbReference type="AlphaFoldDB" id="A0AAV5IED9"/>
<proteinExistence type="predicted"/>
<name>A0AAV5IED9_9ROSI</name>
<dbReference type="EMBL" id="BPVZ01000012">
    <property type="protein sequence ID" value="GKU97931.1"/>
    <property type="molecule type" value="Genomic_DNA"/>
</dbReference>
<feature type="region of interest" description="Disordered" evidence="1">
    <location>
        <begin position="100"/>
        <end position="144"/>
    </location>
</feature>
<evidence type="ECO:0000256" key="2">
    <source>
        <dbReference type="SAM" id="Phobius"/>
    </source>
</evidence>
<keyword evidence="2" id="KW-0472">Membrane</keyword>
<protein>
    <submittedName>
        <fullName evidence="3">Uncharacterized protein</fullName>
    </submittedName>
</protein>
<comment type="caution">
    <text evidence="3">The sequence shown here is derived from an EMBL/GenBank/DDBJ whole genome shotgun (WGS) entry which is preliminary data.</text>
</comment>
<accession>A0AAV5IED9</accession>
<evidence type="ECO:0000313" key="4">
    <source>
        <dbReference type="Proteomes" id="UP001054252"/>
    </source>
</evidence>
<organism evidence="3 4">
    <name type="scientific">Rubroshorea leprosula</name>
    <dbReference type="NCBI Taxonomy" id="152421"/>
    <lineage>
        <taxon>Eukaryota</taxon>
        <taxon>Viridiplantae</taxon>
        <taxon>Streptophyta</taxon>
        <taxon>Embryophyta</taxon>
        <taxon>Tracheophyta</taxon>
        <taxon>Spermatophyta</taxon>
        <taxon>Magnoliopsida</taxon>
        <taxon>eudicotyledons</taxon>
        <taxon>Gunneridae</taxon>
        <taxon>Pentapetalae</taxon>
        <taxon>rosids</taxon>
        <taxon>malvids</taxon>
        <taxon>Malvales</taxon>
        <taxon>Dipterocarpaceae</taxon>
        <taxon>Rubroshorea</taxon>
    </lineage>
</organism>